<dbReference type="SUPFAM" id="SSF53850">
    <property type="entry name" value="Periplasmic binding protein-like II"/>
    <property type="match status" value="1"/>
</dbReference>
<evidence type="ECO:0000313" key="1">
    <source>
        <dbReference type="EMBL" id="MPM49969.1"/>
    </source>
</evidence>
<dbReference type="PANTHER" id="PTHR42928">
    <property type="entry name" value="TRICARBOXYLATE-BINDING PROTEIN"/>
    <property type="match status" value="1"/>
</dbReference>
<dbReference type="Gene3D" id="3.40.190.10">
    <property type="entry name" value="Periplasmic binding protein-like II"/>
    <property type="match status" value="1"/>
</dbReference>
<proteinExistence type="predicted"/>
<name>A0A645A9U7_9ZZZZ</name>
<dbReference type="PIRSF" id="PIRSF017082">
    <property type="entry name" value="YflP"/>
    <property type="match status" value="1"/>
</dbReference>
<dbReference type="CDD" id="cd07012">
    <property type="entry name" value="PBP2_Bug_TTT"/>
    <property type="match status" value="1"/>
</dbReference>
<dbReference type="AlphaFoldDB" id="A0A645A9U7"/>
<sequence length="322" mass="33717">MHRRSLLMTAAATSLAAAAPGLAFSAPSPIKLVVPYAPGGATDVVARIVAMSMAEVMQRSIIVDNRSGAGGNIGSAFVASAQPDGNTMLFNGTTPLAINLAIERAAGFNPKKDLAPVGMVARLPTAIMVNASMPVKNVQEFIAYAKQTPRGLNYGTAGAGTLSQINAELFSAAVGTKMVGATYRGSSPLITDLIGGIVQVSFDNIGPYLPFIENGKLRALAVMTSKRSPRLPNVPTLAEAGIKDFDFPSNFAIWAPSGTAPAAISAFNKALNESLRKPEVIERLQALGFEPAPDAPAVVSQRVDFEHKTFADIIKRANIKLD</sequence>
<dbReference type="InterPro" id="IPR042100">
    <property type="entry name" value="Bug_dom1"/>
</dbReference>
<dbReference type="Pfam" id="PF03401">
    <property type="entry name" value="TctC"/>
    <property type="match status" value="1"/>
</dbReference>
<gene>
    <name evidence="1" type="ORF">SDC9_96703</name>
</gene>
<comment type="caution">
    <text evidence="1">The sequence shown here is derived from an EMBL/GenBank/DDBJ whole genome shotgun (WGS) entry which is preliminary data.</text>
</comment>
<dbReference type="Gene3D" id="3.40.190.150">
    <property type="entry name" value="Bordetella uptake gene, domain 1"/>
    <property type="match status" value="1"/>
</dbReference>
<reference evidence="1" key="1">
    <citation type="submission" date="2019-08" db="EMBL/GenBank/DDBJ databases">
        <authorList>
            <person name="Kucharzyk K."/>
            <person name="Murdoch R.W."/>
            <person name="Higgins S."/>
            <person name="Loffler F."/>
        </authorList>
    </citation>
    <scope>NUCLEOTIDE SEQUENCE</scope>
</reference>
<accession>A0A645A9U7</accession>
<evidence type="ECO:0008006" key="2">
    <source>
        <dbReference type="Google" id="ProtNLM"/>
    </source>
</evidence>
<dbReference type="InterPro" id="IPR005064">
    <property type="entry name" value="BUG"/>
</dbReference>
<organism evidence="1">
    <name type="scientific">bioreactor metagenome</name>
    <dbReference type="NCBI Taxonomy" id="1076179"/>
    <lineage>
        <taxon>unclassified sequences</taxon>
        <taxon>metagenomes</taxon>
        <taxon>ecological metagenomes</taxon>
    </lineage>
</organism>
<dbReference type="PANTHER" id="PTHR42928:SF5">
    <property type="entry name" value="BLR1237 PROTEIN"/>
    <property type="match status" value="1"/>
</dbReference>
<dbReference type="EMBL" id="VSSQ01012753">
    <property type="protein sequence ID" value="MPM49969.1"/>
    <property type="molecule type" value="Genomic_DNA"/>
</dbReference>
<protein>
    <recommendedName>
        <fullName evidence="2">Tripartite tricarboxylate transporter family receptor</fullName>
    </recommendedName>
</protein>